<dbReference type="PANTHER" id="PTHR30616">
    <property type="entry name" value="UNCHARACTERIZED PROTEIN YFIH"/>
    <property type="match status" value="1"/>
</dbReference>
<dbReference type="PANTHER" id="PTHR30616:SF2">
    <property type="entry name" value="PURINE NUCLEOSIDE PHOSPHORYLASE LACC1"/>
    <property type="match status" value="1"/>
</dbReference>
<comment type="function">
    <text evidence="2">Purine nucleoside enzyme that catalyzes the phosphorolysis of adenosine and inosine nucleosides, yielding D-ribose 1-phosphate and the respective free bases, adenine and hypoxanthine. Also catalyzes the phosphorolysis of S-methyl-5'-thioadenosine into adenine and S-methyl-5-thio-alpha-D-ribose 1-phosphate. Also has adenosine deaminase activity.</text>
</comment>
<comment type="catalytic activity">
    <reaction evidence="1">
        <text>inosine + phosphate = alpha-D-ribose 1-phosphate + hypoxanthine</text>
        <dbReference type="Rhea" id="RHEA:27646"/>
        <dbReference type="ChEBI" id="CHEBI:17368"/>
        <dbReference type="ChEBI" id="CHEBI:17596"/>
        <dbReference type="ChEBI" id="CHEBI:43474"/>
        <dbReference type="ChEBI" id="CHEBI:57720"/>
        <dbReference type="EC" id="2.4.2.1"/>
    </reaction>
    <physiologicalReaction direction="left-to-right" evidence="1">
        <dbReference type="Rhea" id="RHEA:27647"/>
    </physiologicalReaction>
</comment>
<dbReference type="Proteomes" id="UP000051841">
    <property type="component" value="Unassembled WGS sequence"/>
</dbReference>
<dbReference type="InterPro" id="IPR011324">
    <property type="entry name" value="Cytotoxic_necrot_fac-like_cat"/>
</dbReference>
<keyword evidence="13" id="KW-1185">Reference proteome</keyword>
<dbReference type="SUPFAM" id="SSF64438">
    <property type="entry name" value="CNF1/YfiH-like putative cysteine hydrolases"/>
    <property type="match status" value="1"/>
</dbReference>
<evidence type="ECO:0000256" key="1">
    <source>
        <dbReference type="ARBA" id="ARBA00000553"/>
    </source>
</evidence>
<dbReference type="GO" id="GO:0017061">
    <property type="term" value="F:S-methyl-5-thioadenosine phosphorylase activity"/>
    <property type="evidence" value="ECO:0007669"/>
    <property type="project" value="UniProtKB-EC"/>
</dbReference>
<comment type="similarity">
    <text evidence="3 11">Belongs to the purine nucleoside phosphorylase YfiH/LACC1 family.</text>
</comment>
<name>A0A0R2HEL6_9FIRM</name>
<keyword evidence="4" id="KW-0808">Transferase</keyword>
<comment type="caution">
    <text evidence="12">The sequence shown here is derived from an EMBL/GenBank/DDBJ whole genome shotgun (WGS) entry which is preliminary data.</text>
</comment>
<comment type="catalytic activity">
    <reaction evidence="9">
        <text>adenosine + phosphate = alpha-D-ribose 1-phosphate + adenine</text>
        <dbReference type="Rhea" id="RHEA:27642"/>
        <dbReference type="ChEBI" id="CHEBI:16335"/>
        <dbReference type="ChEBI" id="CHEBI:16708"/>
        <dbReference type="ChEBI" id="CHEBI:43474"/>
        <dbReference type="ChEBI" id="CHEBI:57720"/>
        <dbReference type="EC" id="2.4.2.1"/>
    </reaction>
    <physiologicalReaction direction="left-to-right" evidence="9">
        <dbReference type="Rhea" id="RHEA:27643"/>
    </physiologicalReaction>
</comment>
<keyword evidence="6" id="KW-0378">Hydrolase</keyword>
<dbReference type="CDD" id="cd16833">
    <property type="entry name" value="YfiH"/>
    <property type="match status" value="1"/>
</dbReference>
<dbReference type="AlphaFoldDB" id="A0A0R2HEL6"/>
<evidence type="ECO:0000256" key="4">
    <source>
        <dbReference type="ARBA" id="ARBA00022679"/>
    </source>
</evidence>
<dbReference type="Gene3D" id="3.60.140.10">
    <property type="entry name" value="CNF1/YfiH-like putative cysteine hydrolases"/>
    <property type="match status" value="1"/>
</dbReference>
<keyword evidence="5" id="KW-0479">Metal-binding</keyword>
<evidence type="ECO:0000313" key="13">
    <source>
        <dbReference type="Proteomes" id="UP000051841"/>
    </source>
</evidence>
<dbReference type="GO" id="GO:0016787">
    <property type="term" value="F:hydrolase activity"/>
    <property type="evidence" value="ECO:0007669"/>
    <property type="project" value="UniProtKB-KW"/>
</dbReference>
<evidence type="ECO:0000256" key="2">
    <source>
        <dbReference type="ARBA" id="ARBA00003215"/>
    </source>
</evidence>
<dbReference type="GO" id="GO:0005507">
    <property type="term" value="F:copper ion binding"/>
    <property type="evidence" value="ECO:0007669"/>
    <property type="project" value="TreeGrafter"/>
</dbReference>
<proteinExistence type="inferred from homology"/>
<dbReference type="EMBL" id="JQBL01000003">
    <property type="protein sequence ID" value="KRN51032.1"/>
    <property type="molecule type" value="Genomic_DNA"/>
</dbReference>
<comment type="catalytic activity">
    <reaction evidence="10">
        <text>S-methyl-5'-thioadenosine + phosphate = 5-(methylsulfanyl)-alpha-D-ribose 1-phosphate + adenine</text>
        <dbReference type="Rhea" id="RHEA:11852"/>
        <dbReference type="ChEBI" id="CHEBI:16708"/>
        <dbReference type="ChEBI" id="CHEBI:17509"/>
        <dbReference type="ChEBI" id="CHEBI:43474"/>
        <dbReference type="ChEBI" id="CHEBI:58533"/>
        <dbReference type="EC" id="2.4.2.28"/>
    </reaction>
    <physiologicalReaction direction="left-to-right" evidence="10">
        <dbReference type="Rhea" id="RHEA:11853"/>
    </physiologicalReaction>
</comment>
<evidence type="ECO:0000256" key="11">
    <source>
        <dbReference type="RuleBase" id="RU361274"/>
    </source>
</evidence>
<keyword evidence="7" id="KW-0862">Zinc</keyword>
<dbReference type="Pfam" id="PF02578">
    <property type="entry name" value="Cu-oxidase_4"/>
    <property type="match status" value="1"/>
</dbReference>
<protein>
    <recommendedName>
        <fullName evidence="11">Purine nucleoside phosphorylase</fullName>
    </recommendedName>
</protein>
<reference evidence="12 13" key="1">
    <citation type="journal article" date="2015" name="Genome Announc.">
        <title>Expanding the biotechnology potential of lactobacilli through comparative genomics of 213 strains and associated genera.</title>
        <authorList>
            <person name="Sun Z."/>
            <person name="Harris H.M."/>
            <person name="McCann A."/>
            <person name="Guo C."/>
            <person name="Argimon S."/>
            <person name="Zhang W."/>
            <person name="Yang X."/>
            <person name="Jeffery I.B."/>
            <person name="Cooney J.C."/>
            <person name="Kagawa T.F."/>
            <person name="Liu W."/>
            <person name="Song Y."/>
            <person name="Salvetti E."/>
            <person name="Wrobel A."/>
            <person name="Rasinkangas P."/>
            <person name="Parkhill J."/>
            <person name="Rea M.C."/>
            <person name="O'Sullivan O."/>
            <person name="Ritari J."/>
            <person name="Douillard F.P."/>
            <person name="Paul Ross R."/>
            <person name="Yang R."/>
            <person name="Briner A.E."/>
            <person name="Felis G.E."/>
            <person name="de Vos W.M."/>
            <person name="Barrangou R."/>
            <person name="Klaenhammer T.R."/>
            <person name="Caufield P.W."/>
            <person name="Cui Y."/>
            <person name="Zhang H."/>
            <person name="O'Toole P.W."/>
        </authorList>
    </citation>
    <scope>NUCLEOTIDE SEQUENCE [LARGE SCALE GENOMIC DNA]</scope>
    <source>
        <strain evidence="12 13">DSM 20405</strain>
    </source>
</reference>
<dbReference type="InterPro" id="IPR038371">
    <property type="entry name" value="Cu_polyphenol_OxRdtase_sf"/>
</dbReference>
<dbReference type="PATRIC" id="fig|1410657.5.peg.1146"/>
<evidence type="ECO:0000256" key="9">
    <source>
        <dbReference type="ARBA" id="ARBA00048968"/>
    </source>
</evidence>
<evidence type="ECO:0000256" key="5">
    <source>
        <dbReference type="ARBA" id="ARBA00022723"/>
    </source>
</evidence>
<comment type="catalytic activity">
    <reaction evidence="8">
        <text>adenosine + H2O + H(+) = inosine + NH4(+)</text>
        <dbReference type="Rhea" id="RHEA:24408"/>
        <dbReference type="ChEBI" id="CHEBI:15377"/>
        <dbReference type="ChEBI" id="CHEBI:15378"/>
        <dbReference type="ChEBI" id="CHEBI:16335"/>
        <dbReference type="ChEBI" id="CHEBI:17596"/>
        <dbReference type="ChEBI" id="CHEBI:28938"/>
        <dbReference type="EC" id="3.5.4.4"/>
    </reaction>
    <physiologicalReaction direction="left-to-right" evidence="8">
        <dbReference type="Rhea" id="RHEA:24409"/>
    </physiologicalReaction>
</comment>
<dbReference type="NCBIfam" id="TIGR00726">
    <property type="entry name" value="peptidoglycan editing factor PgeF"/>
    <property type="match status" value="1"/>
</dbReference>
<evidence type="ECO:0000256" key="8">
    <source>
        <dbReference type="ARBA" id="ARBA00047989"/>
    </source>
</evidence>
<evidence type="ECO:0000256" key="10">
    <source>
        <dbReference type="ARBA" id="ARBA00049893"/>
    </source>
</evidence>
<dbReference type="InterPro" id="IPR003730">
    <property type="entry name" value="Cu_polyphenol_OxRdtase"/>
</dbReference>
<evidence type="ECO:0000313" key="12">
    <source>
        <dbReference type="EMBL" id="KRN51032.1"/>
    </source>
</evidence>
<gene>
    <name evidence="12" type="ORF">IV49_GL001105</name>
</gene>
<dbReference type="RefSeq" id="WP_031588650.1">
    <property type="nucleotide sequence ID" value="NZ_JNKN01000004.1"/>
</dbReference>
<accession>A0A0R2HEL6</accession>
<sequence length="252" mass="28928">MKLLPWSMNNDLFEGYTVAGYQDGKLFDMQFHDGNDEEIIANRKRLAEALHTDLKHMVAPMQRHTTNFLKVSLKDGGRGITSLDDAFEPIDATYTRDTDLLLYTFHADCCPVLLYHESHLVAAIHSGWKGTVTQIVSKVVSYLIANENCAPEGFYAYIGPSLEMRNFEAMDDIIDQVKKMDFDTSSFYKKIDDKHYLLDSKSLILQQLLNLGVPRDHIEVSPYCTTEHEDLFFSYRKTKTACRNISIIRLKK</sequence>
<evidence type="ECO:0000256" key="6">
    <source>
        <dbReference type="ARBA" id="ARBA00022801"/>
    </source>
</evidence>
<evidence type="ECO:0000256" key="7">
    <source>
        <dbReference type="ARBA" id="ARBA00022833"/>
    </source>
</evidence>
<evidence type="ECO:0000256" key="3">
    <source>
        <dbReference type="ARBA" id="ARBA00007353"/>
    </source>
</evidence>
<organism evidence="12 13">
    <name type="scientific">Kandleria vitulina DSM 20405</name>
    <dbReference type="NCBI Taxonomy" id="1410657"/>
    <lineage>
        <taxon>Bacteria</taxon>
        <taxon>Bacillati</taxon>
        <taxon>Bacillota</taxon>
        <taxon>Erysipelotrichia</taxon>
        <taxon>Erysipelotrichales</taxon>
        <taxon>Coprobacillaceae</taxon>
        <taxon>Kandleria</taxon>
    </lineage>
</organism>